<dbReference type="PANTHER" id="PTHR23024:SF632">
    <property type="entry name" value="2-HYDROXYISOFLAVANONE DEHYDRATASE-LIKE"/>
    <property type="match status" value="1"/>
</dbReference>
<evidence type="ECO:0000259" key="3">
    <source>
        <dbReference type="Pfam" id="PF07859"/>
    </source>
</evidence>
<dbReference type="InterPro" id="IPR050466">
    <property type="entry name" value="Carboxylest/Gibb_receptor"/>
</dbReference>
<dbReference type="GO" id="GO:0016787">
    <property type="term" value="F:hydrolase activity"/>
    <property type="evidence" value="ECO:0007669"/>
    <property type="project" value="InterPro"/>
</dbReference>
<proteinExistence type="inferred from homology"/>
<dbReference type="Gene3D" id="3.40.50.1820">
    <property type="entry name" value="alpha/beta hydrolase"/>
    <property type="match status" value="1"/>
</dbReference>
<dbReference type="AlphaFoldDB" id="A0AA38SZU4"/>
<dbReference type="Proteomes" id="UP001172457">
    <property type="component" value="Chromosome 4"/>
</dbReference>
<name>A0AA38SZU4_9ASTR</name>
<accession>A0AA38SZU4</accession>
<dbReference type="SUPFAM" id="SSF53474">
    <property type="entry name" value="alpha/beta-Hydrolases"/>
    <property type="match status" value="1"/>
</dbReference>
<evidence type="ECO:0000256" key="2">
    <source>
        <dbReference type="SAM" id="MobiDB-lite"/>
    </source>
</evidence>
<comment type="similarity">
    <text evidence="1">Belongs to the 'GDXG' lipolytic enzyme family.</text>
</comment>
<evidence type="ECO:0000313" key="5">
    <source>
        <dbReference type="Proteomes" id="UP001172457"/>
    </source>
</evidence>
<keyword evidence="5" id="KW-1185">Reference proteome</keyword>
<dbReference type="InterPro" id="IPR029058">
    <property type="entry name" value="AB_hydrolase_fold"/>
</dbReference>
<dbReference type="InterPro" id="IPR013094">
    <property type="entry name" value="AB_hydrolase_3"/>
</dbReference>
<comment type="caution">
    <text evidence="4">The sequence shown here is derived from an EMBL/GenBank/DDBJ whole genome shotgun (WGS) entry which is preliminary data.</text>
</comment>
<dbReference type="EMBL" id="JARYMX010000004">
    <property type="protein sequence ID" value="KAJ9551820.1"/>
    <property type="molecule type" value="Genomic_DNA"/>
</dbReference>
<reference evidence="4" key="1">
    <citation type="submission" date="2023-03" db="EMBL/GenBank/DDBJ databases">
        <title>Chromosome-scale reference genome and RAD-based genetic map of yellow starthistle (Centaurea solstitialis) reveal putative structural variation and QTLs associated with invader traits.</title>
        <authorList>
            <person name="Reatini B."/>
            <person name="Cang F.A."/>
            <person name="Jiang Q."/>
            <person name="Mckibben M.T.W."/>
            <person name="Barker M.S."/>
            <person name="Rieseberg L.H."/>
            <person name="Dlugosch K.M."/>
        </authorList>
    </citation>
    <scope>NUCLEOTIDE SEQUENCE</scope>
    <source>
        <strain evidence="4">CAN-66</strain>
        <tissue evidence="4">Leaf</tissue>
    </source>
</reference>
<dbReference type="PANTHER" id="PTHR23024">
    <property type="entry name" value="ARYLACETAMIDE DEACETYLASE"/>
    <property type="match status" value="1"/>
</dbReference>
<evidence type="ECO:0000313" key="4">
    <source>
        <dbReference type="EMBL" id="KAJ9551820.1"/>
    </source>
</evidence>
<feature type="domain" description="Alpha/beta hydrolase fold-3" evidence="3">
    <location>
        <begin position="41"/>
        <end position="202"/>
    </location>
</feature>
<evidence type="ECO:0000256" key="1">
    <source>
        <dbReference type="ARBA" id="ARBA00010515"/>
    </source>
</evidence>
<sequence length="267" mass="30217">MKTPSRRILHRIAGECRHTRLPRPNPGRRRSRRIPARAGAPLLTAYDDCWAAFRWIESHTAKTKPDPWINEYVDTAQVFLMGESAGANLAHYVAVRAGVNKTGLGIRGLIAVHPYFSRKKPDKIMKYLYRSSSGSDDDAKLNPGSDPDPDLDKMGCSNVLVVVAEKDFFRPRGVDYVETLKKSEWGGKVEFMENEGEDHCFYLFNPSSEKAKEKGLNRHRLCIDYFLVKLRSSETKPSHKMLVHGLMGYPTTSSYVFCQHAMAIVVI</sequence>
<gene>
    <name evidence="4" type="ORF">OSB04_015865</name>
</gene>
<protein>
    <recommendedName>
        <fullName evidence="3">Alpha/beta hydrolase fold-3 domain-containing protein</fullName>
    </recommendedName>
</protein>
<feature type="region of interest" description="Disordered" evidence="2">
    <location>
        <begin position="132"/>
        <end position="151"/>
    </location>
</feature>
<dbReference type="Pfam" id="PF07859">
    <property type="entry name" value="Abhydrolase_3"/>
    <property type="match status" value="1"/>
</dbReference>
<organism evidence="4 5">
    <name type="scientific">Centaurea solstitialis</name>
    <name type="common">yellow star-thistle</name>
    <dbReference type="NCBI Taxonomy" id="347529"/>
    <lineage>
        <taxon>Eukaryota</taxon>
        <taxon>Viridiplantae</taxon>
        <taxon>Streptophyta</taxon>
        <taxon>Embryophyta</taxon>
        <taxon>Tracheophyta</taxon>
        <taxon>Spermatophyta</taxon>
        <taxon>Magnoliopsida</taxon>
        <taxon>eudicotyledons</taxon>
        <taxon>Gunneridae</taxon>
        <taxon>Pentapetalae</taxon>
        <taxon>asterids</taxon>
        <taxon>campanulids</taxon>
        <taxon>Asterales</taxon>
        <taxon>Asteraceae</taxon>
        <taxon>Carduoideae</taxon>
        <taxon>Cardueae</taxon>
        <taxon>Centaureinae</taxon>
        <taxon>Centaurea</taxon>
    </lineage>
</organism>